<dbReference type="InterPro" id="IPR036390">
    <property type="entry name" value="WH_DNA-bd_sf"/>
</dbReference>
<dbReference type="Proteomes" id="UP001172728">
    <property type="component" value="Unassembled WGS sequence"/>
</dbReference>
<name>A0ABT8GCN3_9MICO</name>
<proteinExistence type="inferred from homology"/>
<evidence type="ECO:0000313" key="4">
    <source>
        <dbReference type="Proteomes" id="UP001172728"/>
    </source>
</evidence>
<dbReference type="RefSeq" id="WP_301135760.1">
    <property type="nucleotide sequence ID" value="NZ_JAUHPW010000013.1"/>
</dbReference>
<dbReference type="Gene3D" id="3.30.420.40">
    <property type="match status" value="3"/>
</dbReference>
<dbReference type="Gene3D" id="1.10.10.10">
    <property type="entry name" value="Winged helix-like DNA-binding domain superfamily/Winged helix DNA-binding domain"/>
    <property type="match status" value="1"/>
</dbReference>
<accession>A0ABT8GCN3</accession>
<dbReference type="InterPro" id="IPR016166">
    <property type="entry name" value="FAD-bd_PCMH"/>
</dbReference>
<comment type="caution">
    <text evidence="3">The sequence shown here is derived from an EMBL/GenBank/DDBJ whole genome shotgun (WGS) entry which is preliminary data.</text>
</comment>
<dbReference type="InterPro" id="IPR036388">
    <property type="entry name" value="WH-like_DNA-bd_sf"/>
</dbReference>
<dbReference type="PROSITE" id="PS51387">
    <property type="entry name" value="FAD_PCMH"/>
    <property type="match status" value="1"/>
</dbReference>
<protein>
    <submittedName>
        <fullName evidence="3">ROK family protein</fullName>
    </submittedName>
</protein>
<evidence type="ECO:0000256" key="1">
    <source>
        <dbReference type="ARBA" id="ARBA00006479"/>
    </source>
</evidence>
<dbReference type="EMBL" id="JAUHPW010000013">
    <property type="protein sequence ID" value="MDN4476901.1"/>
    <property type="molecule type" value="Genomic_DNA"/>
</dbReference>
<comment type="similarity">
    <text evidence="1">Belongs to the ROK (NagC/XylR) family.</text>
</comment>
<dbReference type="SUPFAM" id="SSF46785">
    <property type="entry name" value="Winged helix' DNA-binding domain"/>
    <property type="match status" value="1"/>
</dbReference>
<evidence type="ECO:0000313" key="3">
    <source>
        <dbReference type="EMBL" id="MDN4476901.1"/>
    </source>
</evidence>
<feature type="domain" description="FAD-binding PCMH-type" evidence="2">
    <location>
        <begin position="120"/>
        <end position="336"/>
    </location>
</feature>
<gene>
    <name evidence="3" type="ORF">QQX09_13665</name>
</gene>
<dbReference type="PANTHER" id="PTHR18964">
    <property type="entry name" value="ROK (REPRESSOR, ORF, KINASE) FAMILY"/>
    <property type="match status" value="1"/>
</dbReference>
<sequence length="386" mass="39773">MSEDLASAAVPAHTTVARGSRNDNTRRHNLSSLLTAVHYGGPLTRAQLTRDTGLNRSTIGGLVTELAQLGLVIEDSAAETGAVGRPSLIVRPDRRVVALALHPDVDAIELGAVAIDGTVLARRRASVDAPPTPQDAAAFAWEAAREIGQEIPGLRVVGAGAAVPGLVAADGATVVDAPHLGWRGVDFREVLAEALTLPVVVGNDANMGLRAEWSFGAARGVDTVVFLNGSASGIGGAALVGGRMLRGGRGYGGEFGHMMIRSDGERCSCGRSGCLETVLNAERLDAVAHDDAALDALASTLADAIANLECAFDPDLVLLGGYLGSLYAVRRPLVDARVEELAFRPDVEDVAIARTALGGNRLLIGAAERAFAALLQDPAGVALVAL</sequence>
<keyword evidence="4" id="KW-1185">Reference proteome</keyword>
<reference evidence="3" key="1">
    <citation type="submission" date="2023-06" db="EMBL/GenBank/DDBJ databases">
        <title>Sysu t00192.</title>
        <authorList>
            <person name="Gao L."/>
            <person name="Fang B.-Z."/>
            <person name="Li W.-J."/>
        </authorList>
    </citation>
    <scope>NUCLEOTIDE SEQUENCE</scope>
    <source>
        <strain evidence="3">SYSU T00192</strain>
    </source>
</reference>
<organism evidence="3 4">
    <name type="scientific">Demequina litoralis</name>
    <dbReference type="NCBI Taxonomy" id="3051660"/>
    <lineage>
        <taxon>Bacteria</taxon>
        <taxon>Bacillati</taxon>
        <taxon>Actinomycetota</taxon>
        <taxon>Actinomycetes</taxon>
        <taxon>Micrococcales</taxon>
        <taxon>Demequinaceae</taxon>
        <taxon>Demequina</taxon>
    </lineage>
</organism>
<dbReference type="Pfam" id="PF00480">
    <property type="entry name" value="ROK"/>
    <property type="match status" value="1"/>
</dbReference>
<dbReference type="PANTHER" id="PTHR18964:SF149">
    <property type="entry name" value="BIFUNCTIONAL UDP-N-ACETYLGLUCOSAMINE 2-EPIMERASE_N-ACETYLMANNOSAMINE KINASE"/>
    <property type="match status" value="1"/>
</dbReference>
<evidence type="ECO:0000259" key="2">
    <source>
        <dbReference type="PROSITE" id="PS51387"/>
    </source>
</evidence>
<dbReference type="SUPFAM" id="SSF53067">
    <property type="entry name" value="Actin-like ATPase domain"/>
    <property type="match status" value="1"/>
</dbReference>
<dbReference type="InterPro" id="IPR000600">
    <property type="entry name" value="ROK"/>
</dbReference>
<dbReference type="InterPro" id="IPR043129">
    <property type="entry name" value="ATPase_NBD"/>
</dbReference>